<dbReference type="EMBL" id="RZUL01000002">
    <property type="protein sequence ID" value="RVT42389.1"/>
    <property type="molecule type" value="Genomic_DNA"/>
</dbReference>
<dbReference type="OrthoDB" id="211174at2"/>
<evidence type="ECO:0000313" key="2">
    <source>
        <dbReference type="Proteomes" id="UP000282977"/>
    </source>
</evidence>
<sequence length="213" mass="23192">MAAALAGLLIGLLIGPLLFALAVVGGSLMPANADAVPPDRGVTIYVNTNGVHTGIVMPTVHPLHDWRGRAPAADLPDPRRAGPWVLIGWGDRDFFLNTPTWAEVDPRVVLRAALGNDDTLMHVDHLQRLWRGPDLRPVVLSADQYRALARAIEADFAGGTAIPGYGPGDVFYPAHGRYSAIRTCNAWTGDRLRAVGIRIGYWTPLSWSVMRWF</sequence>
<organism evidence="1 2">
    <name type="scientific">Sphingobium algorifonticola</name>
    <dbReference type="NCBI Taxonomy" id="2008318"/>
    <lineage>
        <taxon>Bacteria</taxon>
        <taxon>Pseudomonadati</taxon>
        <taxon>Pseudomonadota</taxon>
        <taxon>Alphaproteobacteria</taxon>
        <taxon>Sphingomonadales</taxon>
        <taxon>Sphingomonadaceae</taxon>
        <taxon>Sphingobium</taxon>
    </lineage>
</organism>
<name>A0A437JA47_9SPHN</name>
<proteinExistence type="predicted"/>
<dbReference type="InterPro" id="IPR011727">
    <property type="entry name" value="CHP02117"/>
</dbReference>
<dbReference type="Proteomes" id="UP000282977">
    <property type="component" value="Unassembled WGS sequence"/>
</dbReference>
<gene>
    <name evidence="1" type="ORF">ENE74_06085</name>
</gene>
<dbReference type="AlphaFoldDB" id="A0A437JA47"/>
<reference evidence="1 2" key="1">
    <citation type="submission" date="2019-01" db="EMBL/GenBank/DDBJ databases">
        <authorList>
            <person name="Chen W.-M."/>
        </authorList>
    </citation>
    <scope>NUCLEOTIDE SEQUENCE [LARGE SCALE GENOMIC DNA]</scope>
    <source>
        <strain evidence="1 2">TLA-22</strain>
    </source>
</reference>
<dbReference type="Pfam" id="PF09601">
    <property type="entry name" value="DUF2459"/>
    <property type="match status" value="1"/>
</dbReference>
<evidence type="ECO:0000313" key="1">
    <source>
        <dbReference type="EMBL" id="RVT42389.1"/>
    </source>
</evidence>
<comment type="caution">
    <text evidence="1">The sequence shown here is derived from an EMBL/GenBank/DDBJ whole genome shotgun (WGS) entry which is preliminary data.</text>
</comment>
<accession>A0A437JA47</accession>
<dbReference type="NCBIfam" id="TIGR02117">
    <property type="entry name" value="chp_urease_rgn"/>
    <property type="match status" value="1"/>
</dbReference>
<keyword evidence="2" id="KW-1185">Reference proteome</keyword>
<protein>
    <submittedName>
        <fullName evidence="1">TIGR02117 family protein</fullName>
    </submittedName>
</protein>